<feature type="transmembrane region" description="Helical" evidence="1">
    <location>
        <begin position="230"/>
        <end position="250"/>
    </location>
</feature>
<feature type="transmembrane region" description="Helical" evidence="1">
    <location>
        <begin position="163"/>
        <end position="185"/>
    </location>
</feature>
<feature type="transmembrane region" description="Helical" evidence="1">
    <location>
        <begin position="343"/>
        <end position="362"/>
    </location>
</feature>
<dbReference type="EMBL" id="CP023154">
    <property type="protein sequence ID" value="QEK77980.1"/>
    <property type="molecule type" value="Genomic_DNA"/>
</dbReference>
<dbReference type="PANTHER" id="PTHR38815">
    <property type="entry name" value="HYPOTHETICAL MEMBRANE PROTEIN, CONSERVED, DUF373 FAMILY"/>
    <property type="match status" value="1"/>
</dbReference>
<evidence type="ECO:0000256" key="1">
    <source>
        <dbReference type="SAM" id="Phobius"/>
    </source>
</evidence>
<dbReference type="AlphaFoldDB" id="A0A5C0XTA5"/>
<feature type="transmembrane region" description="Helical" evidence="1">
    <location>
        <begin position="304"/>
        <end position="323"/>
    </location>
</feature>
<dbReference type="Proteomes" id="UP000324354">
    <property type="component" value="Chromosome"/>
</dbReference>
<dbReference type="Pfam" id="PF04123">
    <property type="entry name" value="DUF373"/>
    <property type="match status" value="1"/>
</dbReference>
<sequence length="376" mass="41226">MKVLILAIDRDNDFGVKAGVNGPVIGREKCLDAAVKLSLADPEDSDANTLFAAIKLYDELKRSGEFEDVEVALITGHPSVGVKSDLELSRQLEEVLKVFPADGVIPVTDGAEDEQIFPIISSKVPIISSRRVVVKQSPGIETTWYIIVRYLKELLSDPEASKVFVGIPGMIVLLFGLAKLISLRYPASTQIVSSVVTGFIMLLVGGYFFVKGFKLRPIQSIAKMISRGFITFIAGLTGLIVIGVGAIKVYLTIESIAESMIGGIPSNELIALLIYINALNFYFILGLGIIALGKIIQGYLRRNFHLWYYVTALLMLPGFWIVIDVVTRYANPFIKISTTEIATKVLLVGVDLVISILIGLKLKERIKNWAIRVPSL</sequence>
<protein>
    <submittedName>
        <fullName evidence="2">DUF373 domain-containing protein</fullName>
    </submittedName>
</protein>
<dbReference type="PANTHER" id="PTHR38815:SF1">
    <property type="entry name" value="DUF373 FAMILY PROTEIN"/>
    <property type="match status" value="1"/>
</dbReference>
<keyword evidence="1" id="KW-0472">Membrane</keyword>
<dbReference type="RefSeq" id="WP_011011375.1">
    <property type="nucleotide sequence ID" value="NC_003413.1"/>
</dbReference>
<name>A0A5C0XTA5_PYRFU</name>
<feature type="transmembrane region" description="Helical" evidence="1">
    <location>
        <begin position="270"/>
        <end position="292"/>
    </location>
</feature>
<dbReference type="GeneID" id="13302056"/>
<feature type="transmembrane region" description="Helical" evidence="1">
    <location>
        <begin position="191"/>
        <end position="210"/>
    </location>
</feature>
<dbReference type="OrthoDB" id="31282at2157"/>
<evidence type="ECO:0000313" key="2">
    <source>
        <dbReference type="EMBL" id="QEK77980.1"/>
    </source>
</evidence>
<accession>A0A5C0XTA5</accession>
<keyword evidence="1" id="KW-1133">Transmembrane helix</keyword>
<dbReference type="GeneID" id="41712050"/>
<keyword evidence="1" id="KW-0812">Transmembrane</keyword>
<reference evidence="2 3" key="1">
    <citation type="submission" date="2017-08" db="EMBL/GenBank/DDBJ databases">
        <title>Resequencing and Reannotation of the genome of Pyrococcus furiosus type strain DSM3638.</title>
        <authorList>
            <person name="Reichelt R.M."/>
            <person name="Bunk B."/>
        </authorList>
    </citation>
    <scope>NUCLEOTIDE SEQUENCE [LARGE SCALE GENOMIC DNA]</scope>
    <source>
        <strain evidence="2 3">DSM 3638</strain>
    </source>
</reference>
<gene>
    <name evidence="2" type="ORF">PFDSM3638_01235</name>
</gene>
<dbReference type="InterPro" id="IPR007254">
    <property type="entry name" value="DUF373"/>
</dbReference>
<organism evidence="2 3">
    <name type="scientific">Pyrococcus furiosus (strain ATCC 43587 / DSM 3638 / JCM 8422 / Vc1)</name>
    <dbReference type="NCBI Taxonomy" id="186497"/>
    <lineage>
        <taxon>Archaea</taxon>
        <taxon>Methanobacteriati</taxon>
        <taxon>Methanobacteriota</taxon>
        <taxon>Thermococci</taxon>
        <taxon>Thermococcales</taxon>
        <taxon>Thermococcaceae</taxon>
        <taxon>Pyrococcus</taxon>
    </lineage>
</organism>
<proteinExistence type="predicted"/>
<evidence type="ECO:0000313" key="3">
    <source>
        <dbReference type="Proteomes" id="UP000324354"/>
    </source>
</evidence>